<feature type="coiled-coil region" evidence="1">
    <location>
        <begin position="301"/>
        <end position="335"/>
    </location>
</feature>
<dbReference type="RefSeq" id="WP_187479349.1">
    <property type="nucleotide sequence ID" value="NZ_CP060697.1"/>
</dbReference>
<protein>
    <submittedName>
        <fullName evidence="2">Uncharacterized protein</fullName>
    </submittedName>
</protein>
<name>A0A7G9L195_9SPHN</name>
<reference evidence="2 3" key="1">
    <citation type="submission" date="2020-08" db="EMBL/GenBank/DDBJ databases">
        <title>Sphingomonas sp. sand1-3 16S ribosomal RNA gene Genome sequencing and assembly.</title>
        <authorList>
            <person name="Kang M."/>
        </authorList>
    </citation>
    <scope>NUCLEOTIDE SEQUENCE [LARGE SCALE GENOMIC DNA]</scope>
    <source>
        <strain evidence="3">sand1-3</strain>
    </source>
</reference>
<dbReference type="AlphaFoldDB" id="A0A7G9L195"/>
<evidence type="ECO:0000313" key="3">
    <source>
        <dbReference type="Proteomes" id="UP000515861"/>
    </source>
</evidence>
<keyword evidence="3" id="KW-1185">Reference proteome</keyword>
<proteinExistence type="predicted"/>
<dbReference type="Proteomes" id="UP000515861">
    <property type="component" value="Chromosome"/>
</dbReference>
<evidence type="ECO:0000313" key="2">
    <source>
        <dbReference type="EMBL" id="QNM82394.1"/>
    </source>
</evidence>
<gene>
    <name evidence="2" type="ORF">H8M03_10295</name>
</gene>
<evidence type="ECO:0000256" key="1">
    <source>
        <dbReference type="SAM" id="Coils"/>
    </source>
</evidence>
<accession>A0A7G9L195</accession>
<dbReference type="EMBL" id="CP060697">
    <property type="protein sequence ID" value="QNM82394.1"/>
    <property type="molecule type" value="Genomic_DNA"/>
</dbReference>
<organism evidence="2 3">
    <name type="scientific">Sphingomonas sabuli</name>
    <dbReference type="NCBI Taxonomy" id="2764186"/>
    <lineage>
        <taxon>Bacteria</taxon>
        <taxon>Pseudomonadati</taxon>
        <taxon>Pseudomonadota</taxon>
        <taxon>Alphaproteobacteria</taxon>
        <taxon>Sphingomonadales</taxon>
        <taxon>Sphingomonadaceae</taxon>
        <taxon>Sphingomonas</taxon>
    </lineage>
</organism>
<dbReference type="KEGG" id="ssau:H8M03_10295"/>
<sequence length="408" mass="45932">MATAVQDVEMAPQVFREKIGDVEWLLEETTLDVNDDVTLWVGNPRLRAVIPTGHLPDEIELESLLQKSSGYAGLAKSIKGLGQMEAIYAWRPNNSSKYHVWEGATRVTILRDLNRKDTKGTGEFRRVRAKILPPNFSKAERALLLAKIHVRGPNVRGWGRFEQAQFVYETTEGVGTEPALMTATKLAAQMGKSVGWVTKLRQAYEFACKFVDHVDQDDGQKMAADNFSILEEISNAPKVGPMLREYHNSQHDELRADVFDMVRNDVFKEYRNARFMREFYEDGDKWAQLKSGEKHIADKLAAELKANASSMKAKIAGLEKQVQRAIERNSAELDDTDADILRRCSAMIEDQIHADVPKFKLELKRITQVLTSASKADVLELSTAELQEFKAAQDYFEVILGLAAKVSA</sequence>
<keyword evidence="1" id="KW-0175">Coiled coil</keyword>